<sequence>MFYCARCNRYDMTGLERFRLQLRIVDDTGNAAFLVWNQEAVDLLGKTIAELKAELLEGSSSNDEVTTPLKTGCEISDSNNAYEGSSVKSALISDFSTNADKKLRTVIKKEND</sequence>
<evidence type="ECO:0000313" key="2">
    <source>
        <dbReference type="Proteomes" id="UP001604336"/>
    </source>
</evidence>
<name>A0ABD1PQ47_9LAMI</name>
<dbReference type="AlphaFoldDB" id="A0ABD1PQ47"/>
<dbReference type="Gene3D" id="2.40.50.140">
    <property type="entry name" value="Nucleic acid-binding proteins"/>
    <property type="match status" value="1"/>
</dbReference>
<organism evidence="1 2">
    <name type="scientific">Abeliophyllum distichum</name>
    <dbReference type="NCBI Taxonomy" id="126358"/>
    <lineage>
        <taxon>Eukaryota</taxon>
        <taxon>Viridiplantae</taxon>
        <taxon>Streptophyta</taxon>
        <taxon>Embryophyta</taxon>
        <taxon>Tracheophyta</taxon>
        <taxon>Spermatophyta</taxon>
        <taxon>Magnoliopsida</taxon>
        <taxon>eudicotyledons</taxon>
        <taxon>Gunneridae</taxon>
        <taxon>Pentapetalae</taxon>
        <taxon>asterids</taxon>
        <taxon>lamiids</taxon>
        <taxon>Lamiales</taxon>
        <taxon>Oleaceae</taxon>
        <taxon>Forsythieae</taxon>
        <taxon>Abeliophyllum</taxon>
    </lineage>
</organism>
<reference evidence="2" key="1">
    <citation type="submission" date="2024-07" db="EMBL/GenBank/DDBJ databases">
        <title>Two chromosome-level genome assemblies of Korean endemic species Abeliophyllum distichum and Forsythia ovata (Oleaceae).</title>
        <authorList>
            <person name="Jang H."/>
        </authorList>
    </citation>
    <scope>NUCLEOTIDE SEQUENCE [LARGE SCALE GENOMIC DNA]</scope>
</reference>
<dbReference type="EMBL" id="JBFOLK010000013">
    <property type="protein sequence ID" value="KAL2465518.1"/>
    <property type="molecule type" value="Genomic_DNA"/>
</dbReference>
<evidence type="ECO:0000313" key="1">
    <source>
        <dbReference type="EMBL" id="KAL2465518.1"/>
    </source>
</evidence>
<gene>
    <name evidence="1" type="ORF">Adt_41369</name>
</gene>
<comment type="caution">
    <text evidence="1">The sequence shown here is derived from an EMBL/GenBank/DDBJ whole genome shotgun (WGS) entry which is preliminary data.</text>
</comment>
<proteinExistence type="predicted"/>
<dbReference type="SUPFAM" id="SSF50249">
    <property type="entry name" value="Nucleic acid-binding proteins"/>
    <property type="match status" value="1"/>
</dbReference>
<accession>A0ABD1PQ47</accession>
<dbReference type="InterPro" id="IPR012340">
    <property type="entry name" value="NA-bd_OB-fold"/>
</dbReference>
<dbReference type="Proteomes" id="UP001604336">
    <property type="component" value="Unassembled WGS sequence"/>
</dbReference>
<keyword evidence="2" id="KW-1185">Reference proteome</keyword>
<protein>
    <submittedName>
        <fullName evidence="1">Replication factor A C-terminal domain-containing protein</fullName>
    </submittedName>
</protein>